<comment type="caution">
    <text evidence="2">The sequence shown here is derived from an EMBL/GenBank/DDBJ whole genome shotgun (WGS) entry which is preliminary data.</text>
</comment>
<evidence type="ECO:0000313" key="2">
    <source>
        <dbReference type="EMBL" id="KEO51525.1"/>
    </source>
</evidence>
<dbReference type="Proteomes" id="UP000027432">
    <property type="component" value="Unassembled WGS sequence"/>
</dbReference>
<keyword evidence="1" id="KW-0732">Signal</keyword>
<evidence type="ECO:0000313" key="3">
    <source>
        <dbReference type="Proteomes" id="UP000027432"/>
    </source>
</evidence>
<accession>A0A074J6I9</accession>
<evidence type="ECO:0000256" key="1">
    <source>
        <dbReference type="SAM" id="SignalP"/>
    </source>
</evidence>
<dbReference type="EMBL" id="AUND01000038">
    <property type="protein sequence ID" value="KEO51525.1"/>
    <property type="molecule type" value="Genomic_DNA"/>
</dbReference>
<dbReference type="AlphaFoldDB" id="A0A074J6I9"/>
<dbReference type="STRING" id="1353537.TP2_11565"/>
<reference evidence="2 3" key="1">
    <citation type="submission" date="2013-07" db="EMBL/GenBank/DDBJ databases">
        <title>Thioclava pacifica DSM 10166 Genome Sequencing.</title>
        <authorList>
            <person name="Lai Q."/>
            <person name="Shao Z."/>
        </authorList>
    </citation>
    <scope>NUCLEOTIDE SEQUENCE [LARGE SCALE GENOMIC DNA]</scope>
    <source>
        <strain evidence="2 3">DSM 10166</strain>
    </source>
</reference>
<protein>
    <submittedName>
        <fullName evidence="2">Uncharacterized protein</fullName>
    </submittedName>
</protein>
<name>A0A074J6I9_9RHOB</name>
<gene>
    <name evidence="2" type="ORF">TP2_11565</name>
</gene>
<dbReference type="RefSeq" id="WP_038078903.1">
    <property type="nucleotide sequence ID" value="NZ_AUND01000038.1"/>
</dbReference>
<feature type="signal peptide" evidence="1">
    <location>
        <begin position="1"/>
        <end position="25"/>
    </location>
</feature>
<sequence>MKRLALIAALGLAALPVLSPQTALAGQPLSQLEILRVHELVGDVDLSNLSDRQIAVIKEALVRRTDNDEKKSLILAILKKR</sequence>
<keyword evidence="3" id="KW-1185">Reference proteome</keyword>
<organism evidence="2 3">
    <name type="scientific">Thioclava pacifica DSM 10166</name>
    <dbReference type="NCBI Taxonomy" id="1353537"/>
    <lineage>
        <taxon>Bacteria</taxon>
        <taxon>Pseudomonadati</taxon>
        <taxon>Pseudomonadota</taxon>
        <taxon>Alphaproteobacteria</taxon>
        <taxon>Rhodobacterales</taxon>
        <taxon>Paracoccaceae</taxon>
        <taxon>Thioclava</taxon>
    </lineage>
</organism>
<feature type="chain" id="PRO_5001696432" evidence="1">
    <location>
        <begin position="26"/>
        <end position="81"/>
    </location>
</feature>
<proteinExistence type="predicted"/>
<dbReference type="OrthoDB" id="7875480at2"/>